<evidence type="ECO:0000256" key="1">
    <source>
        <dbReference type="SAM" id="Phobius"/>
    </source>
</evidence>
<feature type="transmembrane region" description="Helical" evidence="1">
    <location>
        <begin position="28"/>
        <end position="57"/>
    </location>
</feature>
<dbReference type="GeneID" id="27251169"/>
<dbReference type="CTD" id="4536"/>
<feature type="transmembrane region" description="Helical" evidence="1">
    <location>
        <begin position="162"/>
        <end position="193"/>
    </location>
</feature>
<feature type="transmembrane region" description="Helical" evidence="1">
    <location>
        <begin position="233"/>
        <end position="255"/>
    </location>
</feature>
<feature type="transmembrane region" description="Helical" evidence="1">
    <location>
        <begin position="115"/>
        <end position="142"/>
    </location>
</feature>
<gene>
    <name evidence="2" type="primary">nad2</name>
    <name evidence="3" type="synonym">ND2</name>
</gene>
<keyword evidence="1" id="KW-1133">Transmembrane helix</keyword>
<reference evidence="2" key="1">
    <citation type="submission" date="2015-04" db="EMBL/GenBank/DDBJ databases">
        <title>Variations in the mitochondrial DNA sequence of clinical Dirofilaria repens samples.</title>
        <authorList>
            <person name="Lorenzen S."/>
            <person name="Muntau B."/>
            <person name="Schuldt K."/>
            <person name="Tannich E."/>
        </authorList>
    </citation>
    <scope>NUCLEOTIDE SEQUENCE</scope>
</reference>
<organism evidence="2">
    <name type="scientific">Dirofilaria repens</name>
    <dbReference type="NCBI Taxonomy" id="31241"/>
    <lineage>
        <taxon>Eukaryota</taxon>
        <taxon>Metazoa</taxon>
        <taxon>Ecdysozoa</taxon>
        <taxon>Nematoda</taxon>
        <taxon>Chromadorea</taxon>
        <taxon>Rhabditida</taxon>
        <taxon>Spirurina</taxon>
        <taxon>Spiruromorpha</taxon>
        <taxon>Filarioidea</taxon>
        <taxon>Onchocercidae</taxon>
        <taxon>Dirofilaria</taxon>
    </lineage>
</organism>
<evidence type="ECO:0000313" key="2">
    <source>
        <dbReference type="EMBL" id="AKU47217.1"/>
    </source>
</evidence>
<keyword evidence="2" id="KW-0496">Mitochondrion</keyword>
<dbReference type="EMBL" id="KX265049">
    <property type="protein sequence ID" value="AOP18666.1"/>
    <property type="molecule type" value="Genomic_DNA"/>
</dbReference>
<dbReference type="AlphaFoldDB" id="A0A141CQR9"/>
<evidence type="ECO:0000313" key="3">
    <source>
        <dbReference type="EMBL" id="AOP18642.1"/>
    </source>
</evidence>
<dbReference type="RefSeq" id="YP_009249436.1">
    <property type="nucleotide sequence ID" value="NC_029975.1"/>
</dbReference>
<proteinExistence type="predicted"/>
<sequence length="284" mass="34307">MLLFFVFFLLLFLSFINFCVLDYFIWWSVFVICTFVFVFMVYSVSVCNVGCLINYYIIQEVCGYYFLLFDSWKLQFLFLMLKSGSSPFHFWVFSVLSGLKKWSVLWFLTLQKLPYFVVLVNFCSDFFFFFLFFGMIVCYFQFFLLRNYCDLLFVGSTESFNWLLLLGVFSFNEVFFLFFFYYFVMFFIVFYVYSGFINLFSLEMLMVFFNVPLTITFFLKVLLLFGSGFLVGFYYYFLLLVMPLMSLGVGYLFFLVSMLGFNYGLKYYDYFVWVLFCVGFLSYF</sequence>
<keyword evidence="1" id="KW-0472">Membrane</keyword>
<dbReference type="EMBL" id="KR071802">
    <property type="protein sequence ID" value="AKU47217.1"/>
    <property type="molecule type" value="Genomic_DNA"/>
</dbReference>
<name>A0A141CQR9_9BILA</name>
<keyword evidence="1" id="KW-0812">Transmembrane</keyword>
<feature type="transmembrane region" description="Helical" evidence="1">
    <location>
        <begin position="267"/>
        <end position="283"/>
    </location>
</feature>
<feature type="transmembrane region" description="Helical" evidence="1">
    <location>
        <begin position="205"/>
        <end position="227"/>
    </location>
</feature>
<feature type="transmembrane region" description="Helical" evidence="1">
    <location>
        <begin position="88"/>
        <end position="108"/>
    </location>
</feature>
<dbReference type="EMBL" id="KX265047">
    <property type="protein sequence ID" value="AOP18642.1"/>
    <property type="molecule type" value="Genomic_DNA"/>
</dbReference>
<geneLocation type="mitochondrion" evidence="2"/>
<dbReference type="EMBL" id="KX265048">
    <property type="protein sequence ID" value="AOP18654.1"/>
    <property type="molecule type" value="Genomic_DNA"/>
</dbReference>
<accession>A0A141CQR9</accession>
<protein>
    <submittedName>
        <fullName evidence="2">NADH dehydrogenase subunit 2</fullName>
    </submittedName>
</protein>
<reference evidence="3" key="2">
    <citation type="journal article" date="2016" name="PLoS Negl. Trop. Dis.">
        <title>The mitochondrial genomes of the zoonotic canine filarial parasites Dirofilaria (Nochtiella) repens and Candidatus Dirofilaria (Nochtiella) honkongensis.</title>
        <authorList>
            <person name="Yilmaz E."/>
            <person name="Fritzenwanker M."/>
            <person name="Pantchev N."/>
            <person name="Lendner M."/>
            <person name="Wongkamchai S."/>
            <person name="Otranto D."/>
            <person name="Kroidl I."/>
            <person name="Dennebaum M."/>
            <person name="Lee T.H."/>
            <person name="Anh L.T."/>
            <person name="Ramunke S."/>
            <person name="Schaper R."/>
            <person name="von Samson-Himmelstjerna G."/>
            <person name="Poppert S."/>
            <person name="Krucken J."/>
        </authorList>
    </citation>
    <scope>NUCLEOTIDE SEQUENCE</scope>
</reference>